<gene>
    <name evidence="3" type="ORF">GLOTRDRAFT_115374</name>
</gene>
<dbReference type="SMART" id="SM00324">
    <property type="entry name" value="RhoGAP"/>
    <property type="match status" value="1"/>
</dbReference>
<feature type="compositionally biased region" description="Low complexity" evidence="1">
    <location>
        <begin position="117"/>
        <end position="130"/>
    </location>
</feature>
<feature type="compositionally biased region" description="Low complexity" evidence="1">
    <location>
        <begin position="863"/>
        <end position="872"/>
    </location>
</feature>
<feature type="compositionally biased region" description="Low complexity" evidence="1">
    <location>
        <begin position="569"/>
        <end position="596"/>
    </location>
</feature>
<dbReference type="GO" id="GO:0007264">
    <property type="term" value="P:small GTPase-mediated signal transduction"/>
    <property type="evidence" value="ECO:0007669"/>
    <property type="project" value="InterPro"/>
</dbReference>
<feature type="compositionally biased region" description="Low complexity" evidence="1">
    <location>
        <begin position="145"/>
        <end position="163"/>
    </location>
</feature>
<dbReference type="OrthoDB" id="185175at2759"/>
<dbReference type="Pfam" id="PF00620">
    <property type="entry name" value="RhoGAP"/>
    <property type="match status" value="2"/>
</dbReference>
<feature type="region of interest" description="Disordered" evidence="1">
    <location>
        <begin position="719"/>
        <end position="741"/>
    </location>
</feature>
<dbReference type="PANTHER" id="PTHR12783">
    <property type="entry name" value="RALA BINDING PROTEIN 1 RALBP1"/>
    <property type="match status" value="1"/>
</dbReference>
<dbReference type="KEGG" id="gtr:GLOTRDRAFT_115374"/>
<dbReference type="CDD" id="cd00159">
    <property type="entry name" value="RhoGAP"/>
    <property type="match status" value="1"/>
</dbReference>
<dbReference type="PROSITE" id="PS50238">
    <property type="entry name" value="RHOGAP"/>
    <property type="match status" value="1"/>
</dbReference>
<reference evidence="3 4" key="1">
    <citation type="journal article" date="2012" name="Science">
        <title>The Paleozoic origin of enzymatic lignin decomposition reconstructed from 31 fungal genomes.</title>
        <authorList>
            <person name="Floudas D."/>
            <person name="Binder M."/>
            <person name="Riley R."/>
            <person name="Barry K."/>
            <person name="Blanchette R.A."/>
            <person name="Henrissat B."/>
            <person name="Martinez A.T."/>
            <person name="Otillar R."/>
            <person name="Spatafora J.W."/>
            <person name="Yadav J.S."/>
            <person name="Aerts A."/>
            <person name="Benoit I."/>
            <person name="Boyd A."/>
            <person name="Carlson A."/>
            <person name="Copeland A."/>
            <person name="Coutinho P.M."/>
            <person name="de Vries R.P."/>
            <person name="Ferreira P."/>
            <person name="Findley K."/>
            <person name="Foster B."/>
            <person name="Gaskell J."/>
            <person name="Glotzer D."/>
            <person name="Gorecki P."/>
            <person name="Heitman J."/>
            <person name="Hesse C."/>
            <person name="Hori C."/>
            <person name="Igarashi K."/>
            <person name="Jurgens J.A."/>
            <person name="Kallen N."/>
            <person name="Kersten P."/>
            <person name="Kohler A."/>
            <person name="Kuees U."/>
            <person name="Kumar T.K.A."/>
            <person name="Kuo A."/>
            <person name="LaButti K."/>
            <person name="Larrondo L.F."/>
            <person name="Lindquist E."/>
            <person name="Ling A."/>
            <person name="Lombard V."/>
            <person name="Lucas S."/>
            <person name="Lundell T."/>
            <person name="Martin R."/>
            <person name="McLaughlin D.J."/>
            <person name="Morgenstern I."/>
            <person name="Morin E."/>
            <person name="Murat C."/>
            <person name="Nagy L.G."/>
            <person name="Nolan M."/>
            <person name="Ohm R.A."/>
            <person name="Patyshakuliyeva A."/>
            <person name="Rokas A."/>
            <person name="Ruiz-Duenas F.J."/>
            <person name="Sabat G."/>
            <person name="Salamov A."/>
            <person name="Samejima M."/>
            <person name="Schmutz J."/>
            <person name="Slot J.C."/>
            <person name="St John F."/>
            <person name="Stenlid J."/>
            <person name="Sun H."/>
            <person name="Sun S."/>
            <person name="Syed K."/>
            <person name="Tsang A."/>
            <person name="Wiebenga A."/>
            <person name="Young D."/>
            <person name="Pisabarro A."/>
            <person name="Eastwood D.C."/>
            <person name="Martin F."/>
            <person name="Cullen D."/>
            <person name="Grigoriev I.V."/>
            <person name="Hibbett D.S."/>
        </authorList>
    </citation>
    <scope>NUCLEOTIDE SEQUENCE [LARGE SCALE GENOMIC DNA]</scope>
    <source>
        <strain evidence="3 4">ATCC 11539</strain>
    </source>
</reference>
<feature type="compositionally biased region" description="Low complexity" evidence="1">
    <location>
        <begin position="827"/>
        <end position="839"/>
    </location>
</feature>
<feature type="region of interest" description="Disordered" evidence="1">
    <location>
        <begin position="827"/>
        <end position="961"/>
    </location>
</feature>
<feature type="compositionally biased region" description="Low complexity" evidence="1">
    <location>
        <begin position="886"/>
        <end position="900"/>
    </location>
</feature>
<dbReference type="OMA" id="REHRRSW"/>
<proteinExistence type="predicted"/>
<dbReference type="PANTHER" id="PTHR12783:SF5">
    <property type="entry name" value="RALA-BINDING PROTEIN 1"/>
    <property type="match status" value="1"/>
</dbReference>
<evidence type="ECO:0000313" key="4">
    <source>
        <dbReference type="Proteomes" id="UP000030669"/>
    </source>
</evidence>
<feature type="region of interest" description="Disordered" evidence="1">
    <location>
        <begin position="344"/>
        <end position="388"/>
    </location>
</feature>
<feature type="compositionally biased region" description="Polar residues" evidence="1">
    <location>
        <begin position="905"/>
        <end position="918"/>
    </location>
</feature>
<feature type="compositionally biased region" description="Basic and acidic residues" evidence="1">
    <location>
        <begin position="920"/>
        <end position="930"/>
    </location>
</feature>
<evidence type="ECO:0000313" key="3">
    <source>
        <dbReference type="EMBL" id="EPQ57438.1"/>
    </source>
</evidence>
<dbReference type="Gene3D" id="1.10.555.10">
    <property type="entry name" value="Rho GTPase activation protein"/>
    <property type="match status" value="1"/>
</dbReference>
<name>S7QDH4_GLOTA</name>
<feature type="region of interest" description="Disordered" evidence="1">
    <location>
        <begin position="83"/>
        <end position="173"/>
    </location>
</feature>
<protein>
    <submittedName>
        <fullName evidence="3">RhoGAP-domain-containing protein</fullName>
    </submittedName>
</protein>
<feature type="region of interest" description="Disordered" evidence="1">
    <location>
        <begin position="487"/>
        <end position="706"/>
    </location>
</feature>
<feature type="compositionally biased region" description="Low complexity" evidence="1">
    <location>
        <begin position="603"/>
        <end position="615"/>
    </location>
</feature>
<feature type="compositionally biased region" description="Polar residues" evidence="1">
    <location>
        <begin position="49"/>
        <end position="59"/>
    </location>
</feature>
<accession>S7QDH4</accession>
<sequence>MRGGGSPTPANGNMQGRLAAWNASSSPSSGHHLAPPRDQYSDRQRVPSEGQSLRQTAISVTSGFAPAAFGFGKRAVEKMGRAWGGLTSSSSSGHSSSSSSIAPSSFSGGHPLGRVHSNQSTSSQSNASGSFPSKHKQRRTPNAPSATWSISSSATGSSLSEGEQFPAASVGPSLGKRMRGPLRLLNSSSAAATGLVFGRDLKSCVQETAINPARFRRDDDESVHNGGHRRQRSRGLDMELVGAKALEDRMLPALVVRCAQHLLRWGIEEEGLFRISGRSSHINKLRAEFDTGADYDISDCSPGDLDPHAVASIFKAYLRELPEPILTHALTPYFDAAMMAENNARSAEEPSEPRMQRASRGPTLPAGPRSGHPGLRKPPSLSTLAMPNFSGIRPPSQPLLNALSSLISRLPPENRDLLRTVTELIKETAKRHKDTKMPLSNLLLVFCPSLSMSPSLLRVLCEAEGIWDGPLKSADDPYIIDIKADPSPVIDIRSEDDDAADSDGEDGQDGESSAAQEMPSDRDSLPGEDDEGESESDDDEVVQFPTVVERKIMRPSPASPGQSSVVRTPSPLAASSPAPSRGDSIYAPGVSPSDSSSYKDDAASYVSASDVPSSDASERMYNPYSPRALTSSADSLATPSTMSDDPSLPQVPGAAPEKPLPSFEAFSSPKIADNSNLPLPPTETSNPVPFPSEAEMTKRDPIAERSRPLAVSMVNQMLEYDEHSRSPTGTSPSPRMTRVKKPSLHLLFTKRKSGSSPSPVSSPLRRSGVQAISPYLHTAATSTSSVSTPITAVTAPQASTFSLPPKLDLSIESSPIDLNIPVAGGAKASSLDQASDLASPGESSESTGTITQSIFPLQERTMSSISSSTYESSRSHETPIADMYCSGSSSPAPSVQAPSALGKSGSASQSQVSLTPSSYDKLHVGVHDSNDEPEEDWAGSVLKAAQSGLSDREGTAAGASR</sequence>
<dbReference type="GeneID" id="19300032"/>
<feature type="compositionally biased region" description="Basic and acidic residues" evidence="1">
    <location>
        <begin position="346"/>
        <end position="355"/>
    </location>
</feature>
<keyword evidence="4" id="KW-1185">Reference proteome</keyword>
<feature type="compositionally biased region" description="Polar residues" evidence="1">
    <location>
        <begin position="841"/>
        <end position="855"/>
    </location>
</feature>
<dbReference type="SUPFAM" id="SSF48350">
    <property type="entry name" value="GTPase activation domain, GAP"/>
    <property type="match status" value="1"/>
</dbReference>
<dbReference type="GO" id="GO:0005096">
    <property type="term" value="F:GTPase activator activity"/>
    <property type="evidence" value="ECO:0007669"/>
    <property type="project" value="InterPro"/>
</dbReference>
<dbReference type="InterPro" id="IPR008936">
    <property type="entry name" value="Rho_GTPase_activation_prot"/>
</dbReference>
<dbReference type="HOGENOM" id="CLU_003512_0_0_1"/>
<dbReference type="InterPro" id="IPR000198">
    <property type="entry name" value="RhoGAP_dom"/>
</dbReference>
<evidence type="ECO:0000256" key="1">
    <source>
        <dbReference type="SAM" id="MobiDB-lite"/>
    </source>
</evidence>
<feature type="compositionally biased region" description="Polar residues" evidence="1">
    <location>
        <begin position="628"/>
        <end position="644"/>
    </location>
</feature>
<dbReference type="Proteomes" id="UP000030669">
    <property type="component" value="Unassembled WGS sequence"/>
</dbReference>
<feature type="compositionally biased region" description="Basic and acidic residues" evidence="1">
    <location>
        <begin position="695"/>
        <end position="706"/>
    </location>
</feature>
<feature type="region of interest" description="Disordered" evidence="1">
    <location>
        <begin position="1"/>
        <end position="59"/>
    </location>
</feature>
<feature type="compositionally biased region" description="Acidic residues" evidence="1">
    <location>
        <begin position="494"/>
        <end position="509"/>
    </location>
</feature>
<feature type="compositionally biased region" description="Low complexity" evidence="1">
    <location>
        <begin position="84"/>
        <end position="109"/>
    </location>
</feature>
<feature type="non-terminal residue" evidence="3">
    <location>
        <position position="1"/>
    </location>
</feature>
<evidence type="ECO:0000259" key="2">
    <source>
        <dbReference type="PROSITE" id="PS50238"/>
    </source>
</evidence>
<feature type="compositionally biased region" description="Polar residues" evidence="1">
    <location>
        <begin position="673"/>
        <end position="687"/>
    </location>
</feature>
<dbReference type="STRING" id="670483.S7QDH4"/>
<dbReference type="RefSeq" id="XP_007864536.1">
    <property type="nucleotide sequence ID" value="XM_007866345.1"/>
</dbReference>
<dbReference type="eggNOG" id="KOG4269">
    <property type="taxonomic scope" value="Eukaryota"/>
</dbReference>
<dbReference type="GO" id="GO:0031267">
    <property type="term" value="F:small GTPase binding"/>
    <property type="evidence" value="ECO:0007669"/>
    <property type="project" value="InterPro"/>
</dbReference>
<dbReference type="InterPro" id="IPR039767">
    <property type="entry name" value="RALBP1"/>
</dbReference>
<dbReference type="AlphaFoldDB" id="S7QDH4"/>
<feature type="compositionally biased region" description="Low complexity" evidence="1">
    <location>
        <begin position="726"/>
        <end position="736"/>
    </location>
</feature>
<feature type="compositionally biased region" description="Acidic residues" evidence="1">
    <location>
        <begin position="526"/>
        <end position="541"/>
    </location>
</feature>
<feature type="domain" description="Rho-GAP" evidence="2">
    <location>
        <begin position="236"/>
        <end position="478"/>
    </location>
</feature>
<dbReference type="EMBL" id="KB469299">
    <property type="protein sequence ID" value="EPQ57438.1"/>
    <property type="molecule type" value="Genomic_DNA"/>
</dbReference>
<organism evidence="3 4">
    <name type="scientific">Gloeophyllum trabeum (strain ATCC 11539 / FP-39264 / Madison 617)</name>
    <name type="common">Brown rot fungus</name>
    <dbReference type="NCBI Taxonomy" id="670483"/>
    <lineage>
        <taxon>Eukaryota</taxon>
        <taxon>Fungi</taxon>
        <taxon>Dikarya</taxon>
        <taxon>Basidiomycota</taxon>
        <taxon>Agaricomycotina</taxon>
        <taxon>Agaricomycetes</taxon>
        <taxon>Gloeophyllales</taxon>
        <taxon>Gloeophyllaceae</taxon>
        <taxon>Gloeophyllum</taxon>
    </lineage>
</organism>